<accession>A0A4V3DUR3</accession>
<feature type="region of interest" description="Disordered" evidence="1">
    <location>
        <begin position="1"/>
        <end position="30"/>
    </location>
</feature>
<dbReference type="GO" id="GO:0030254">
    <property type="term" value="P:protein secretion by the type III secretion system"/>
    <property type="evidence" value="ECO:0007669"/>
    <property type="project" value="InterPro"/>
</dbReference>
<keyword evidence="3" id="KW-1185">Reference proteome</keyword>
<dbReference type="EMBL" id="SNZP01000010">
    <property type="protein sequence ID" value="TDR76587.1"/>
    <property type="molecule type" value="Genomic_DNA"/>
</dbReference>
<name>A0A4V3DUR3_9NEIS</name>
<dbReference type="NCBIfam" id="TIGR02497">
    <property type="entry name" value="yscI_hrpB_dom"/>
    <property type="match status" value="1"/>
</dbReference>
<dbReference type="Proteomes" id="UP000295611">
    <property type="component" value="Unassembled WGS sequence"/>
</dbReference>
<dbReference type="InterPro" id="IPR012670">
    <property type="entry name" value="T3SS_YscI/HrpB"/>
</dbReference>
<comment type="caution">
    <text evidence="2">The sequence shown here is derived from an EMBL/GenBank/DDBJ whole genome shotgun (WGS) entry which is preliminary data.</text>
</comment>
<evidence type="ECO:0000256" key="1">
    <source>
        <dbReference type="SAM" id="MobiDB-lite"/>
    </source>
</evidence>
<dbReference type="AlphaFoldDB" id="A0A4V3DUR3"/>
<dbReference type="Pfam" id="PF17001">
    <property type="entry name" value="T3SS_basalb_I"/>
    <property type="match status" value="1"/>
</dbReference>
<evidence type="ECO:0000313" key="3">
    <source>
        <dbReference type="Proteomes" id="UP000295611"/>
    </source>
</evidence>
<gene>
    <name evidence="2" type="ORF">DFP86_11012</name>
</gene>
<protein>
    <submittedName>
        <fullName evidence="2">Type III secretion system major needle protein (YscF/MxiH/PrgI family)</fullName>
    </submittedName>
</protein>
<organism evidence="2 3">
    <name type="scientific">Paludibacterium purpuratum</name>
    <dbReference type="NCBI Taxonomy" id="1144873"/>
    <lineage>
        <taxon>Bacteria</taxon>
        <taxon>Pseudomonadati</taxon>
        <taxon>Pseudomonadota</taxon>
        <taxon>Betaproteobacteria</taxon>
        <taxon>Neisseriales</taxon>
        <taxon>Chromobacteriaceae</taxon>
        <taxon>Paludibacterium</taxon>
    </lineage>
</organism>
<proteinExistence type="predicted"/>
<reference evidence="2 3" key="1">
    <citation type="submission" date="2019-03" db="EMBL/GenBank/DDBJ databases">
        <title>Genomic Encyclopedia of Type Strains, Phase III (KMG-III): the genomes of soil and plant-associated and newly described type strains.</title>
        <authorList>
            <person name="Whitman W."/>
        </authorList>
    </citation>
    <scope>NUCLEOTIDE SEQUENCE [LARGE SCALE GENOMIC DNA]</scope>
    <source>
        <strain evidence="2 3">CECT 8976</strain>
    </source>
</reference>
<evidence type="ECO:0000313" key="2">
    <source>
        <dbReference type="EMBL" id="TDR76587.1"/>
    </source>
</evidence>
<sequence>MKTEAVGALLPALSRPQGDAMPPPPDPASSERFAALLATPEVPGSPAELLQAQAQLMSLSMGSDLTAKVAGLCTQAINKLVHMQ</sequence>
<dbReference type="RefSeq" id="WP_133681752.1">
    <property type="nucleotide sequence ID" value="NZ_SNZP01000010.1"/>
</dbReference>